<dbReference type="EMBL" id="CP001635">
    <property type="protein sequence ID" value="ACS18449.1"/>
    <property type="molecule type" value="Genomic_DNA"/>
</dbReference>
<dbReference type="KEGG" id="vap:Vapar_1799"/>
<feature type="signal peptide" evidence="3">
    <location>
        <begin position="1"/>
        <end position="25"/>
    </location>
</feature>
<dbReference type="SMART" id="SM00257">
    <property type="entry name" value="LysM"/>
    <property type="match status" value="1"/>
</dbReference>
<dbReference type="HOGENOM" id="CLU_029425_0_3_4"/>
<dbReference type="GO" id="GO:0004222">
    <property type="term" value="F:metalloendopeptidase activity"/>
    <property type="evidence" value="ECO:0007669"/>
    <property type="project" value="TreeGrafter"/>
</dbReference>
<dbReference type="Pfam" id="PF01476">
    <property type="entry name" value="LysM"/>
    <property type="match status" value="1"/>
</dbReference>
<evidence type="ECO:0000259" key="4">
    <source>
        <dbReference type="PROSITE" id="PS51782"/>
    </source>
</evidence>
<dbReference type="STRING" id="543728.Vapar_1799"/>
<feature type="compositionally biased region" description="Low complexity" evidence="2">
    <location>
        <begin position="153"/>
        <end position="174"/>
    </location>
</feature>
<organism evidence="5">
    <name type="scientific">Variovorax paradoxus (strain S110)</name>
    <dbReference type="NCBI Taxonomy" id="543728"/>
    <lineage>
        <taxon>Bacteria</taxon>
        <taxon>Pseudomonadati</taxon>
        <taxon>Pseudomonadota</taxon>
        <taxon>Betaproteobacteria</taxon>
        <taxon>Burkholderiales</taxon>
        <taxon>Comamonadaceae</taxon>
        <taxon>Variovorax</taxon>
    </lineage>
</organism>
<name>C5CUM1_VARPS</name>
<accession>C5CUM1</accession>
<dbReference type="Gene3D" id="3.10.350.10">
    <property type="entry name" value="LysM domain"/>
    <property type="match status" value="1"/>
</dbReference>
<dbReference type="OrthoDB" id="9795421at2"/>
<evidence type="ECO:0000313" key="5">
    <source>
        <dbReference type="EMBL" id="ACS18449.1"/>
    </source>
</evidence>
<comment type="similarity">
    <text evidence="1">Belongs to the E.coli NlpD/Haemophilus LppB family.</text>
</comment>
<feature type="region of interest" description="Disordered" evidence="2">
    <location>
        <begin position="39"/>
        <end position="60"/>
    </location>
</feature>
<gene>
    <name evidence="5" type="ordered locus">Vapar_1799</name>
</gene>
<dbReference type="CDD" id="cd12797">
    <property type="entry name" value="M23_peptidase"/>
    <property type="match status" value="1"/>
</dbReference>
<evidence type="ECO:0000256" key="3">
    <source>
        <dbReference type="SAM" id="SignalP"/>
    </source>
</evidence>
<dbReference type="Gene3D" id="2.70.70.10">
    <property type="entry name" value="Glucose Permease (Domain IIA)"/>
    <property type="match status" value="1"/>
</dbReference>
<dbReference type="InterPro" id="IPR050570">
    <property type="entry name" value="Cell_wall_metabolism_enzyme"/>
</dbReference>
<dbReference type="InterPro" id="IPR016047">
    <property type="entry name" value="M23ase_b-sheet_dom"/>
</dbReference>
<dbReference type="PROSITE" id="PS51782">
    <property type="entry name" value="LYSM"/>
    <property type="match status" value="1"/>
</dbReference>
<dbReference type="SUPFAM" id="SSF51261">
    <property type="entry name" value="Duplicated hybrid motif"/>
    <property type="match status" value="1"/>
</dbReference>
<feature type="chain" id="PRO_5002949942" evidence="3">
    <location>
        <begin position="26"/>
        <end position="298"/>
    </location>
</feature>
<dbReference type="InterPro" id="IPR018392">
    <property type="entry name" value="LysM"/>
</dbReference>
<keyword evidence="3" id="KW-0732">Signal</keyword>
<protein>
    <submittedName>
        <fullName evidence="5">Peptidase M23</fullName>
    </submittedName>
</protein>
<dbReference type="GO" id="GO:0032153">
    <property type="term" value="C:cell division site"/>
    <property type="evidence" value="ECO:0007669"/>
    <property type="project" value="TreeGrafter"/>
</dbReference>
<proteinExistence type="inferred from homology"/>
<evidence type="ECO:0000256" key="2">
    <source>
        <dbReference type="SAM" id="MobiDB-lite"/>
    </source>
</evidence>
<reference evidence="5" key="1">
    <citation type="submission" date="2009-06" db="EMBL/GenBank/DDBJ databases">
        <title>Complete sequence of chromosome 1 of Variovorax paradoxus S110.</title>
        <authorList>
            <consortium name="US DOE Joint Genome Institute"/>
            <person name="Lucas S."/>
            <person name="Copeland A."/>
            <person name="Lapidus A."/>
            <person name="Glavina del Rio T."/>
            <person name="Tice H."/>
            <person name="Bruce D."/>
            <person name="Goodwin L."/>
            <person name="Pitluck S."/>
            <person name="Chertkov O."/>
            <person name="Brettin T."/>
            <person name="Detter J.C."/>
            <person name="Han C."/>
            <person name="Larimer F."/>
            <person name="Land M."/>
            <person name="Hauser L."/>
            <person name="Kyrpides N."/>
            <person name="Ovchinnikova G."/>
            <person name="Orwin P."/>
            <person name="Leadbetter J.R."/>
            <person name="Spain J.C."/>
            <person name="Han J.I."/>
        </authorList>
    </citation>
    <scope>NUCLEOTIDE SEQUENCE</scope>
    <source>
        <strain evidence="5">S110</strain>
    </source>
</reference>
<dbReference type="eggNOG" id="COG4942">
    <property type="taxonomic scope" value="Bacteria"/>
</dbReference>
<dbReference type="PANTHER" id="PTHR21666:SF263">
    <property type="entry name" value="MUREIN HYDROLASE ACTIVATOR NLPD"/>
    <property type="match status" value="1"/>
</dbReference>
<dbReference type="CDD" id="cd00118">
    <property type="entry name" value="LysM"/>
    <property type="match status" value="1"/>
</dbReference>
<feature type="region of interest" description="Disordered" evidence="2">
    <location>
        <begin position="153"/>
        <end position="175"/>
    </location>
</feature>
<dbReference type="InterPro" id="IPR011055">
    <property type="entry name" value="Dup_hybrid_motif"/>
</dbReference>
<dbReference type="PROSITE" id="PS51257">
    <property type="entry name" value="PROKAR_LIPOPROTEIN"/>
    <property type="match status" value="1"/>
</dbReference>
<sequence length="298" mass="30834">MQGFGNRSWCAGITLAVVLVIAGCAAPRGPAPVEDRGTMTRAPNAAPGGPLITTDASGKPLPGIENYGKPGYYAVRPGDTIRRIGNETGQSWQNIVRWNNLENPDLIEVGQVLRVVPPVGPGTAVATAPASSSSEGVVTKPVAPPSAVVPAAPASAAVGKPPVTASPSAPAASSGDEDLGWIWPAHGTLLAGFDDAKNKGFDIGGKAGDAVLAAADGRVVYAGAGLRGYGNLIILKHNNTYLTAYAHNQTLLVKEDQSVQKGQKIAEMGNSDADRVKLHFEIRRQGKPVDPARYLPSR</sequence>
<dbReference type="GO" id="GO:0009279">
    <property type="term" value="C:cell outer membrane"/>
    <property type="evidence" value="ECO:0007669"/>
    <property type="project" value="TreeGrafter"/>
</dbReference>
<dbReference type="InterPro" id="IPR036779">
    <property type="entry name" value="LysM_dom_sf"/>
</dbReference>
<feature type="domain" description="LysM" evidence="4">
    <location>
        <begin position="71"/>
        <end position="115"/>
    </location>
</feature>
<dbReference type="AlphaFoldDB" id="C5CUM1"/>
<dbReference type="PANTHER" id="PTHR21666">
    <property type="entry name" value="PEPTIDASE-RELATED"/>
    <property type="match status" value="1"/>
</dbReference>
<evidence type="ECO:0000256" key="1">
    <source>
        <dbReference type="ARBA" id="ARBA00038420"/>
    </source>
</evidence>
<dbReference type="eggNOG" id="COG1388">
    <property type="taxonomic scope" value="Bacteria"/>
</dbReference>
<dbReference type="Pfam" id="PF01551">
    <property type="entry name" value="Peptidase_M23"/>
    <property type="match status" value="1"/>
</dbReference>